<dbReference type="Proteomes" id="UP001642360">
    <property type="component" value="Unassembled WGS sequence"/>
</dbReference>
<keyword evidence="6" id="KW-0067">ATP-binding</keyword>
<accession>A0ABC8TW37</accession>
<dbReference type="EMBL" id="CAUOFW020006188">
    <property type="protein sequence ID" value="CAK9173705.1"/>
    <property type="molecule type" value="Genomic_DNA"/>
</dbReference>
<proteinExistence type="inferred from homology"/>
<evidence type="ECO:0000256" key="5">
    <source>
        <dbReference type="ARBA" id="ARBA00022741"/>
    </source>
</evidence>
<comment type="caution">
    <text evidence="9">The sequence shown here is derived from an EMBL/GenBank/DDBJ whole genome shotgun (WGS) entry which is preliminary data.</text>
</comment>
<feature type="compositionally biased region" description="Basic and acidic residues" evidence="7">
    <location>
        <begin position="51"/>
        <end position="63"/>
    </location>
</feature>
<comment type="function">
    <text evidence="1">Probable ATPase of unknown function. Its presence in a non-photosynthetic plant (Epifagus virginiana) and experiments in tobacco indicate that it has an essential function which is probably not related to photosynthesis.</text>
</comment>
<comment type="subcellular location">
    <subcellularLocation>
        <location evidence="2">Plastid</location>
    </subcellularLocation>
</comment>
<evidence type="ECO:0000256" key="7">
    <source>
        <dbReference type="SAM" id="MobiDB-lite"/>
    </source>
</evidence>
<dbReference type="GO" id="GO:0009536">
    <property type="term" value="C:plastid"/>
    <property type="evidence" value="ECO:0007669"/>
    <property type="project" value="UniProtKB-SubCell"/>
</dbReference>
<feature type="domain" description="Ycf2 N-terminal" evidence="8">
    <location>
        <begin position="88"/>
        <end position="129"/>
    </location>
</feature>
<name>A0ABC8TW37_9AQUA</name>
<dbReference type="GO" id="GO:0005524">
    <property type="term" value="F:ATP binding"/>
    <property type="evidence" value="ECO:0007669"/>
    <property type="project" value="UniProtKB-KW"/>
</dbReference>
<evidence type="ECO:0000256" key="2">
    <source>
        <dbReference type="ARBA" id="ARBA00004474"/>
    </source>
</evidence>
<comment type="similarity">
    <text evidence="3">Belongs to the Ycf2 family.</text>
</comment>
<evidence type="ECO:0000256" key="3">
    <source>
        <dbReference type="ARBA" id="ARBA00009361"/>
    </source>
</evidence>
<sequence length="144" mass="15559">MDESYNGSISEAGGLLQGTGSLSDTRQSRIKSRSPPDQAGYEGRCLKVSVHRQEEVQRKDSTNRPKQSNPLVPPLRVKGSRFGCFIIPLGDSLEEIRGSASGGNMLLGGGPAYGVKSIRSKKKYLNINLSLYSGKDQVTSLAWS</sequence>
<protein>
    <recommendedName>
        <fullName evidence="8">Ycf2 N-terminal domain-containing protein</fullName>
    </recommendedName>
</protein>
<dbReference type="InterPro" id="IPR056777">
    <property type="entry name" value="Ycf2_N"/>
</dbReference>
<feature type="region of interest" description="Disordered" evidence="7">
    <location>
        <begin position="1"/>
        <end position="75"/>
    </location>
</feature>
<dbReference type="Pfam" id="PF05695">
    <property type="entry name" value="Ycf2"/>
    <property type="match status" value="1"/>
</dbReference>
<keyword evidence="4" id="KW-0934">Plastid</keyword>
<dbReference type="PANTHER" id="PTHR33078">
    <property type="entry name" value="PROTEIN YCF2-RELATED"/>
    <property type="match status" value="1"/>
</dbReference>
<dbReference type="PANTHER" id="PTHR33078:SF100">
    <property type="entry name" value="PROTEIN YCF2"/>
    <property type="match status" value="1"/>
</dbReference>
<keyword evidence="5" id="KW-0547">Nucleotide-binding</keyword>
<reference evidence="9 10" key="1">
    <citation type="submission" date="2024-02" db="EMBL/GenBank/DDBJ databases">
        <authorList>
            <person name="Vignale AGUSTIN F."/>
            <person name="Sosa J E."/>
            <person name="Modenutti C."/>
        </authorList>
    </citation>
    <scope>NUCLEOTIDE SEQUENCE [LARGE SCALE GENOMIC DNA]</scope>
</reference>
<evidence type="ECO:0000259" key="8">
    <source>
        <dbReference type="Pfam" id="PF05695"/>
    </source>
</evidence>
<evidence type="ECO:0000256" key="4">
    <source>
        <dbReference type="ARBA" id="ARBA00022640"/>
    </source>
</evidence>
<evidence type="ECO:0000313" key="9">
    <source>
        <dbReference type="EMBL" id="CAK9173705.1"/>
    </source>
</evidence>
<organism evidence="9 10">
    <name type="scientific">Ilex paraguariensis</name>
    <name type="common">yerba mate</name>
    <dbReference type="NCBI Taxonomy" id="185542"/>
    <lineage>
        <taxon>Eukaryota</taxon>
        <taxon>Viridiplantae</taxon>
        <taxon>Streptophyta</taxon>
        <taxon>Embryophyta</taxon>
        <taxon>Tracheophyta</taxon>
        <taxon>Spermatophyta</taxon>
        <taxon>Magnoliopsida</taxon>
        <taxon>eudicotyledons</taxon>
        <taxon>Gunneridae</taxon>
        <taxon>Pentapetalae</taxon>
        <taxon>asterids</taxon>
        <taxon>campanulids</taxon>
        <taxon>Aquifoliales</taxon>
        <taxon>Aquifoliaceae</taxon>
        <taxon>Ilex</taxon>
    </lineage>
</organism>
<evidence type="ECO:0000256" key="6">
    <source>
        <dbReference type="ARBA" id="ARBA00022840"/>
    </source>
</evidence>
<dbReference type="AlphaFoldDB" id="A0ABC8TW37"/>
<keyword evidence="10" id="KW-1185">Reference proteome</keyword>
<evidence type="ECO:0000313" key="10">
    <source>
        <dbReference type="Proteomes" id="UP001642360"/>
    </source>
</evidence>
<gene>
    <name evidence="9" type="ORF">ILEXP_LOCUS43436</name>
</gene>
<evidence type="ECO:0000256" key="1">
    <source>
        <dbReference type="ARBA" id="ARBA00002329"/>
    </source>
</evidence>